<dbReference type="PROSITE" id="PS00211">
    <property type="entry name" value="ABC_TRANSPORTER_1"/>
    <property type="match status" value="1"/>
</dbReference>
<evidence type="ECO:0000256" key="4">
    <source>
        <dbReference type="ARBA" id="ARBA00022840"/>
    </source>
</evidence>
<gene>
    <name evidence="6" type="ordered locus">Dvul_2857</name>
</gene>
<dbReference type="RefSeq" id="WP_011793128.1">
    <property type="nucleotide sequence ID" value="NC_008751.1"/>
</dbReference>
<dbReference type="GO" id="GO:0005524">
    <property type="term" value="F:ATP binding"/>
    <property type="evidence" value="ECO:0007669"/>
    <property type="project" value="UniProtKB-KW"/>
</dbReference>
<keyword evidence="4 6" id="KW-0067">ATP-binding</keyword>
<evidence type="ECO:0000313" key="6">
    <source>
        <dbReference type="EMBL" id="ABM29868.1"/>
    </source>
</evidence>
<dbReference type="Pfam" id="PF00005">
    <property type="entry name" value="ABC_tran"/>
    <property type="match status" value="1"/>
</dbReference>
<dbReference type="InterPro" id="IPR003439">
    <property type="entry name" value="ABC_transporter-like_ATP-bd"/>
</dbReference>
<reference evidence="7" key="1">
    <citation type="journal article" date="2009" name="Environ. Microbiol.">
        <title>Contribution of mobile genetic elements to Desulfovibrio vulgaris genome plasticity.</title>
        <authorList>
            <person name="Walker C.B."/>
            <person name="Stolyar S."/>
            <person name="Chivian D."/>
            <person name="Pinel N."/>
            <person name="Gabster J.A."/>
            <person name="Dehal P.S."/>
            <person name="He Z."/>
            <person name="Yang Z.K."/>
            <person name="Yen H.C."/>
            <person name="Zhou J."/>
            <person name="Wall J.D."/>
            <person name="Hazen T.C."/>
            <person name="Arkin A.P."/>
            <person name="Stahl D.A."/>
        </authorList>
    </citation>
    <scope>NUCLEOTIDE SEQUENCE [LARGE SCALE GENOMIC DNA]</scope>
    <source>
        <strain evidence="7">DP4</strain>
    </source>
</reference>
<dbReference type="InterPro" id="IPR050086">
    <property type="entry name" value="MetN_ABC_transporter-like"/>
</dbReference>
<dbReference type="InterPro" id="IPR030679">
    <property type="entry name" value="ABC_ATPase_HisP-typ"/>
</dbReference>
<evidence type="ECO:0000256" key="1">
    <source>
        <dbReference type="ARBA" id="ARBA00005417"/>
    </source>
</evidence>
<dbReference type="Proteomes" id="UP000009173">
    <property type="component" value="Chromosome"/>
</dbReference>
<dbReference type="InterPro" id="IPR017871">
    <property type="entry name" value="ABC_transporter-like_CS"/>
</dbReference>
<protein>
    <submittedName>
        <fullName evidence="6">Amino acid ABC transporter ATP-binding protein, PAAT family</fullName>
    </submittedName>
</protein>
<dbReference type="HOGENOM" id="CLU_000604_1_22_7"/>
<keyword evidence="2" id="KW-0813">Transport</keyword>
<evidence type="ECO:0000259" key="5">
    <source>
        <dbReference type="PROSITE" id="PS50893"/>
    </source>
</evidence>
<sequence length="244" mass="27081">MTPMIEIRNLHKSYGDHQVLRGIDLTVRTGEVVVVIGPSGSGKSTALRCINRLEEITSGTIIVDGYDLYDPKTDINHVRTEAGMVFQQFNLFPHMSVLENVTIGPVKVRRMARQEAQALGLALLEKVGLADKAHAYPDQLSGGQKQRVAIARSLAMQPKVLLFDEPTSALDPELVGEVLEVMKQLAREGMTMVVVTHEMGFAREVADRVIFIDYGKIQEEGPPNELFADPKNPRLREFLGKVIH</sequence>
<dbReference type="SUPFAM" id="SSF52540">
    <property type="entry name" value="P-loop containing nucleoside triphosphate hydrolases"/>
    <property type="match status" value="1"/>
</dbReference>
<evidence type="ECO:0000313" key="7">
    <source>
        <dbReference type="Proteomes" id="UP000009173"/>
    </source>
</evidence>
<proteinExistence type="inferred from homology"/>
<dbReference type="PANTHER" id="PTHR43166">
    <property type="entry name" value="AMINO ACID IMPORT ATP-BINDING PROTEIN"/>
    <property type="match status" value="1"/>
</dbReference>
<accession>A0A0H3ABS3</accession>
<dbReference type="CDD" id="cd03262">
    <property type="entry name" value="ABC_HisP_GlnQ"/>
    <property type="match status" value="1"/>
</dbReference>
<dbReference type="InterPro" id="IPR027417">
    <property type="entry name" value="P-loop_NTPase"/>
</dbReference>
<dbReference type="PROSITE" id="PS50893">
    <property type="entry name" value="ABC_TRANSPORTER_2"/>
    <property type="match status" value="1"/>
</dbReference>
<name>A0A0H3ABS3_NITV4</name>
<evidence type="ECO:0000256" key="3">
    <source>
        <dbReference type="ARBA" id="ARBA00022741"/>
    </source>
</evidence>
<dbReference type="EMBL" id="CP000527">
    <property type="protein sequence ID" value="ABM29868.1"/>
    <property type="molecule type" value="Genomic_DNA"/>
</dbReference>
<evidence type="ECO:0000256" key="2">
    <source>
        <dbReference type="ARBA" id="ARBA00022448"/>
    </source>
</evidence>
<dbReference type="GO" id="GO:0016887">
    <property type="term" value="F:ATP hydrolysis activity"/>
    <property type="evidence" value="ECO:0007669"/>
    <property type="project" value="InterPro"/>
</dbReference>
<feature type="domain" description="ABC transporter" evidence="5">
    <location>
        <begin position="5"/>
        <end position="239"/>
    </location>
</feature>
<organism evidence="6 7">
    <name type="scientific">Nitratidesulfovibrio vulgaris (strain DP4)</name>
    <name type="common">Desulfovibrio vulgaris</name>
    <dbReference type="NCBI Taxonomy" id="391774"/>
    <lineage>
        <taxon>Bacteria</taxon>
        <taxon>Pseudomonadati</taxon>
        <taxon>Thermodesulfobacteriota</taxon>
        <taxon>Desulfovibrionia</taxon>
        <taxon>Desulfovibrionales</taxon>
        <taxon>Desulfovibrionaceae</taxon>
        <taxon>Nitratidesulfovibrio</taxon>
    </lineage>
</organism>
<dbReference type="PANTHER" id="PTHR43166:SF4">
    <property type="entry name" value="PHOSPHONATES IMPORT ATP-BINDING PROTEIN PHNC"/>
    <property type="match status" value="1"/>
</dbReference>
<dbReference type="FunFam" id="3.40.50.300:FF:000020">
    <property type="entry name" value="Amino acid ABC transporter ATP-binding component"/>
    <property type="match status" value="1"/>
</dbReference>
<dbReference type="SMART" id="SM00382">
    <property type="entry name" value="AAA"/>
    <property type="match status" value="1"/>
</dbReference>
<comment type="similarity">
    <text evidence="1">Belongs to the ABC transporter superfamily.</text>
</comment>
<dbReference type="AlphaFoldDB" id="A0A0H3ABS3"/>
<dbReference type="Gene3D" id="3.40.50.300">
    <property type="entry name" value="P-loop containing nucleotide triphosphate hydrolases"/>
    <property type="match status" value="1"/>
</dbReference>
<dbReference type="GO" id="GO:0015424">
    <property type="term" value="F:ABC-type amino acid transporter activity"/>
    <property type="evidence" value="ECO:0007669"/>
    <property type="project" value="InterPro"/>
</dbReference>
<dbReference type="InterPro" id="IPR003593">
    <property type="entry name" value="AAA+_ATPase"/>
</dbReference>
<dbReference type="KEGG" id="dvl:Dvul_2857"/>
<keyword evidence="3" id="KW-0547">Nucleotide-binding</keyword>
<dbReference type="PIRSF" id="PIRSF039085">
    <property type="entry name" value="ABC_ATPase_HisP"/>
    <property type="match status" value="1"/>
</dbReference>